<evidence type="ECO:0000256" key="1">
    <source>
        <dbReference type="ARBA" id="ARBA00009324"/>
    </source>
</evidence>
<comment type="caution">
    <text evidence="6">The sequence shown here is derived from an EMBL/GenBank/DDBJ whole genome shotgun (WGS) entry which is preliminary data.</text>
</comment>
<keyword evidence="4" id="KW-0472">Membrane</keyword>
<keyword evidence="7" id="KW-1185">Reference proteome</keyword>
<feature type="domain" description="Fatty acid hydroxylase" evidence="5">
    <location>
        <begin position="9"/>
        <end position="134"/>
    </location>
</feature>
<feature type="transmembrane region" description="Helical" evidence="4">
    <location>
        <begin position="6"/>
        <end position="27"/>
    </location>
</feature>
<evidence type="ECO:0000256" key="2">
    <source>
        <dbReference type="ARBA" id="ARBA00022746"/>
    </source>
</evidence>
<evidence type="ECO:0000256" key="3">
    <source>
        <dbReference type="ARBA" id="ARBA00023002"/>
    </source>
</evidence>
<dbReference type="PANTHER" id="PTHR31899:SF9">
    <property type="entry name" value="BETA-CAROTENE 3-HYDROXYLASE 1, CHLOROPLASTIC"/>
    <property type="match status" value="1"/>
</dbReference>
<keyword evidence="4" id="KW-0812">Transmembrane</keyword>
<protein>
    <submittedName>
        <fullName evidence="6">Sterol desaturase family protein</fullName>
    </submittedName>
</protein>
<dbReference type="InterPro" id="IPR006694">
    <property type="entry name" value="Fatty_acid_hydroxylase"/>
</dbReference>
<evidence type="ECO:0000256" key="4">
    <source>
        <dbReference type="SAM" id="Phobius"/>
    </source>
</evidence>
<feature type="transmembrane region" description="Helical" evidence="4">
    <location>
        <begin position="48"/>
        <end position="67"/>
    </location>
</feature>
<organism evidence="6 7">
    <name type="scientific">Adhaeribacter terreus</name>
    <dbReference type="NCBI Taxonomy" id="529703"/>
    <lineage>
        <taxon>Bacteria</taxon>
        <taxon>Pseudomonadati</taxon>
        <taxon>Bacteroidota</taxon>
        <taxon>Cytophagia</taxon>
        <taxon>Cytophagales</taxon>
        <taxon>Hymenobacteraceae</taxon>
        <taxon>Adhaeribacter</taxon>
    </lineage>
</organism>
<dbReference type="InterPro" id="IPR045019">
    <property type="entry name" value="BETA-OHASE-like"/>
</dbReference>
<accession>A0ABW0E941</accession>
<dbReference type="Pfam" id="PF04116">
    <property type="entry name" value="FA_hydroxylase"/>
    <property type="match status" value="1"/>
</dbReference>
<keyword evidence="4" id="KW-1133">Transmembrane helix</keyword>
<gene>
    <name evidence="6" type="ORF">ACFPIB_03095</name>
</gene>
<dbReference type="Proteomes" id="UP001596161">
    <property type="component" value="Unassembled WGS sequence"/>
</dbReference>
<keyword evidence="3" id="KW-0560">Oxidoreductase</keyword>
<keyword evidence="2" id="KW-0125">Carotenoid biosynthesis</keyword>
<comment type="similarity">
    <text evidence="1">Belongs to the sterol desaturase family.</text>
</comment>
<evidence type="ECO:0000313" key="6">
    <source>
        <dbReference type="EMBL" id="MFC5269580.1"/>
    </source>
</evidence>
<reference evidence="7" key="1">
    <citation type="journal article" date="2019" name="Int. J. Syst. Evol. Microbiol.">
        <title>The Global Catalogue of Microorganisms (GCM) 10K type strain sequencing project: providing services to taxonomists for standard genome sequencing and annotation.</title>
        <authorList>
            <consortium name="The Broad Institute Genomics Platform"/>
            <consortium name="The Broad Institute Genome Sequencing Center for Infectious Disease"/>
            <person name="Wu L."/>
            <person name="Ma J."/>
        </authorList>
    </citation>
    <scope>NUCLEOTIDE SEQUENCE [LARGE SCALE GENOMIC DNA]</scope>
    <source>
        <strain evidence="7">KACC 12602</strain>
    </source>
</reference>
<sequence length="152" mass="18100">MLIGIGITLLVFLLMEVKAWLMHKYVLHGFLWNLHQSHHTPRKTFWEWNDLFFAYYGLLAMLCFIFGTENLDWRFWTGIGISLYGLVYFVVHDLYIHRRLKIFGKTGNSYLRALDIAHKVHHKTRGRNGSESFGMLWVHPKFFRLAKQKNSI</sequence>
<dbReference type="PANTHER" id="PTHR31899">
    <property type="entry name" value="BETA-CAROTENE 3-HYDROXYLASE 1, CHLOROPLASTIC"/>
    <property type="match status" value="1"/>
</dbReference>
<evidence type="ECO:0000313" key="7">
    <source>
        <dbReference type="Proteomes" id="UP001596161"/>
    </source>
</evidence>
<dbReference type="RefSeq" id="WP_378015961.1">
    <property type="nucleotide sequence ID" value="NZ_JBHSKT010000002.1"/>
</dbReference>
<feature type="transmembrane region" description="Helical" evidence="4">
    <location>
        <begin position="73"/>
        <end position="91"/>
    </location>
</feature>
<name>A0ABW0E941_9BACT</name>
<dbReference type="EMBL" id="JBHSKT010000002">
    <property type="protein sequence ID" value="MFC5269580.1"/>
    <property type="molecule type" value="Genomic_DNA"/>
</dbReference>
<evidence type="ECO:0000259" key="5">
    <source>
        <dbReference type="Pfam" id="PF04116"/>
    </source>
</evidence>
<proteinExistence type="inferred from homology"/>